<evidence type="ECO:0000256" key="15">
    <source>
        <dbReference type="RuleBase" id="RU003476"/>
    </source>
</evidence>
<evidence type="ECO:0000256" key="16">
    <source>
        <dbReference type="RuleBase" id="RU362026"/>
    </source>
</evidence>
<dbReference type="Gene3D" id="3.40.50.150">
    <property type="entry name" value="Vaccinia Virus protein VP39"/>
    <property type="match status" value="1"/>
</dbReference>
<dbReference type="SUPFAM" id="SSF55811">
    <property type="entry name" value="Nudix"/>
    <property type="match status" value="1"/>
</dbReference>
<dbReference type="GO" id="GO:0032259">
    <property type="term" value="P:methylation"/>
    <property type="evidence" value="ECO:0007669"/>
    <property type="project" value="UniProtKB-KW"/>
</dbReference>
<dbReference type="InterPro" id="IPR029063">
    <property type="entry name" value="SAM-dependent_MTases_sf"/>
</dbReference>
<keyword evidence="8" id="KW-0479">Metal-binding</keyword>
<comment type="catalytic activity">
    <reaction evidence="14">
        <text>8-oxo-dGTP + H2O = 8-oxo-dGMP + diphosphate + H(+)</text>
        <dbReference type="Rhea" id="RHEA:31575"/>
        <dbReference type="ChEBI" id="CHEBI:15377"/>
        <dbReference type="ChEBI" id="CHEBI:15378"/>
        <dbReference type="ChEBI" id="CHEBI:33019"/>
        <dbReference type="ChEBI" id="CHEBI:63224"/>
        <dbReference type="ChEBI" id="CHEBI:77896"/>
        <dbReference type="EC" id="3.6.1.55"/>
    </reaction>
</comment>
<dbReference type="Gene3D" id="3.90.79.10">
    <property type="entry name" value="Nucleoside Triphosphate Pyrophosphohydrolase"/>
    <property type="match status" value="1"/>
</dbReference>
<organism evidence="18 19">
    <name type="scientific">Peptostreptococcus russellii</name>
    <dbReference type="NCBI Taxonomy" id="215200"/>
    <lineage>
        <taxon>Bacteria</taxon>
        <taxon>Bacillati</taxon>
        <taxon>Bacillota</taxon>
        <taxon>Clostridia</taxon>
        <taxon>Peptostreptococcales</taxon>
        <taxon>Peptostreptococcaceae</taxon>
        <taxon>Peptostreptococcus</taxon>
    </lineage>
</organism>
<dbReference type="GO" id="GO:0006281">
    <property type="term" value="P:DNA repair"/>
    <property type="evidence" value="ECO:0007669"/>
    <property type="project" value="UniProtKB-KW"/>
</dbReference>
<evidence type="ECO:0000256" key="5">
    <source>
        <dbReference type="ARBA" id="ARBA00022603"/>
    </source>
</evidence>
<dbReference type="GO" id="GO:0003677">
    <property type="term" value="F:DNA binding"/>
    <property type="evidence" value="ECO:0007669"/>
    <property type="project" value="InterPro"/>
</dbReference>
<protein>
    <recommendedName>
        <fullName evidence="16">Methyltransferase</fullName>
        <ecNumber evidence="16">2.1.1.-</ecNumber>
    </recommendedName>
</protein>
<dbReference type="GO" id="GO:0006260">
    <property type="term" value="P:DNA replication"/>
    <property type="evidence" value="ECO:0007669"/>
    <property type="project" value="UniProtKB-KW"/>
</dbReference>
<dbReference type="CDD" id="cd03425">
    <property type="entry name" value="NUDIX_MutT_NudA_like"/>
    <property type="match status" value="1"/>
</dbReference>
<dbReference type="PRINTS" id="PR00502">
    <property type="entry name" value="NUDIXFAMILY"/>
</dbReference>
<dbReference type="InterPro" id="IPR002941">
    <property type="entry name" value="DNA_methylase_N4/N6"/>
</dbReference>
<dbReference type="GO" id="GO:0008413">
    <property type="term" value="F:8-oxo-7,8-dihydroguanosine triphosphate pyrophosphatase activity"/>
    <property type="evidence" value="ECO:0007669"/>
    <property type="project" value="TreeGrafter"/>
</dbReference>
<evidence type="ECO:0000256" key="1">
    <source>
        <dbReference type="ARBA" id="ARBA00001946"/>
    </source>
</evidence>
<evidence type="ECO:0000256" key="9">
    <source>
        <dbReference type="ARBA" id="ARBA00022747"/>
    </source>
</evidence>
<keyword evidence="10" id="KW-0227">DNA damage</keyword>
<evidence type="ECO:0000256" key="3">
    <source>
        <dbReference type="ARBA" id="ARBA00006594"/>
    </source>
</evidence>
<comment type="similarity">
    <text evidence="3 16">Belongs to the N(4)/N(6)-methyltransferase family.</text>
</comment>
<dbReference type="InterPro" id="IPR001091">
    <property type="entry name" value="RM_Methyltransferase"/>
</dbReference>
<evidence type="ECO:0000256" key="14">
    <source>
        <dbReference type="ARBA" id="ARBA00035861"/>
    </source>
</evidence>
<evidence type="ECO:0000259" key="17">
    <source>
        <dbReference type="PROSITE" id="PS51462"/>
    </source>
</evidence>
<dbReference type="PANTHER" id="PTHR47707:SF1">
    <property type="entry name" value="NUDIX HYDROLASE FAMILY PROTEIN"/>
    <property type="match status" value="1"/>
</dbReference>
<dbReference type="EMBL" id="FODF01000005">
    <property type="protein sequence ID" value="SEN52707.1"/>
    <property type="molecule type" value="Genomic_DNA"/>
</dbReference>
<evidence type="ECO:0000256" key="6">
    <source>
        <dbReference type="ARBA" id="ARBA00022679"/>
    </source>
</evidence>
<dbReference type="InterPro" id="IPR020476">
    <property type="entry name" value="Nudix_hydrolase"/>
</dbReference>
<feature type="domain" description="Nudix hydrolase" evidence="17">
    <location>
        <begin position="2"/>
        <end position="128"/>
    </location>
</feature>
<dbReference type="InterPro" id="IPR002052">
    <property type="entry name" value="DNA_methylase_N6_adenine_CS"/>
</dbReference>
<dbReference type="PRINTS" id="PR00508">
    <property type="entry name" value="S21N4MTFRASE"/>
</dbReference>
<dbReference type="EC" id="2.1.1.-" evidence="16"/>
<evidence type="ECO:0000256" key="2">
    <source>
        <dbReference type="ARBA" id="ARBA00005582"/>
    </source>
</evidence>
<sequence>MKKIEVVAAVIEKDGLILATQRGYGEFKGKWEFPGGKIKNGETHEEALKREIKEELDIEVKVKDFILTVDYDYLDFHLTMSTYYANIVEGEISLLEHMDMKWLKKEELEKVDWIDADIEIIKSINTLNNKEKLNSMFNEEVNFYYETKNEKLILGDCFEILENIKKESIDMIFVDPPYFLSNGGISCSSGKMVSVNKGKWDKYIDINKKHEFNKKWIKLCKKCLKDNGTIWVSGTFHNIYSVGMALEEEGFKIINNITWQKTNPPPNLSCKCFTHSTETILWAKKDNSSKYTFNYKLMKEKNGGKQMKDVWSGSLTKPTEKKEGKHPTQKPEYLLEKIILASTNENDIILDPFSGSGTAGVVSKKYNRKYIGIEVDKTYIQIAKTRIKNQNKDITKK</sequence>
<keyword evidence="6" id="KW-0808">Transferase</keyword>
<reference evidence="18 19" key="1">
    <citation type="submission" date="2016-10" db="EMBL/GenBank/DDBJ databases">
        <authorList>
            <person name="de Groot N.N."/>
        </authorList>
    </citation>
    <scope>NUCLEOTIDE SEQUENCE [LARGE SCALE GENOMIC DNA]</scope>
    <source>
        <strain evidence="18 19">Calf135</strain>
    </source>
</reference>
<dbReference type="GO" id="GO:0008170">
    <property type="term" value="F:N-methyltransferase activity"/>
    <property type="evidence" value="ECO:0007669"/>
    <property type="project" value="InterPro"/>
</dbReference>
<evidence type="ECO:0000313" key="18">
    <source>
        <dbReference type="EMBL" id="SEN52707.1"/>
    </source>
</evidence>
<dbReference type="PANTHER" id="PTHR47707">
    <property type="entry name" value="8-OXO-DGTP DIPHOSPHATASE"/>
    <property type="match status" value="1"/>
</dbReference>
<dbReference type="RefSeq" id="WP_180366729.1">
    <property type="nucleotide sequence ID" value="NZ_CAUWDX010000001.1"/>
</dbReference>
<evidence type="ECO:0000256" key="7">
    <source>
        <dbReference type="ARBA" id="ARBA00022705"/>
    </source>
</evidence>
<name>A0A1H8HAB8_9FIRM</name>
<dbReference type="PROSITE" id="PS00092">
    <property type="entry name" value="N6_MTASE"/>
    <property type="match status" value="1"/>
</dbReference>
<keyword evidence="19" id="KW-1185">Reference proteome</keyword>
<comment type="similarity">
    <text evidence="2 15">Belongs to the Nudix hydrolase family.</text>
</comment>
<dbReference type="GO" id="GO:0044716">
    <property type="term" value="F:8-oxo-GDP phosphatase activity"/>
    <property type="evidence" value="ECO:0007669"/>
    <property type="project" value="TreeGrafter"/>
</dbReference>
<dbReference type="PROSITE" id="PS51462">
    <property type="entry name" value="NUDIX"/>
    <property type="match status" value="1"/>
</dbReference>
<comment type="cofactor">
    <cofactor evidence="1">
        <name>Mg(2+)</name>
        <dbReference type="ChEBI" id="CHEBI:18420"/>
    </cofactor>
</comment>
<dbReference type="AlphaFoldDB" id="A0A1H8HAB8"/>
<dbReference type="GO" id="GO:0046872">
    <property type="term" value="F:metal ion binding"/>
    <property type="evidence" value="ECO:0007669"/>
    <property type="project" value="UniProtKB-KW"/>
</dbReference>
<dbReference type="Pfam" id="PF01555">
    <property type="entry name" value="N6_N4_Mtase"/>
    <property type="match status" value="1"/>
</dbReference>
<evidence type="ECO:0000256" key="12">
    <source>
        <dbReference type="ARBA" id="ARBA00022842"/>
    </source>
</evidence>
<evidence type="ECO:0000256" key="4">
    <source>
        <dbReference type="ARBA" id="ARBA00022457"/>
    </source>
</evidence>
<gene>
    <name evidence="18" type="ORF">SAMN05216454_10557</name>
</gene>
<dbReference type="PROSITE" id="PS00893">
    <property type="entry name" value="NUDIX_BOX"/>
    <property type="match status" value="1"/>
</dbReference>
<dbReference type="Proteomes" id="UP000199512">
    <property type="component" value="Unassembled WGS sequence"/>
</dbReference>
<proteinExistence type="inferred from homology"/>
<dbReference type="Pfam" id="PF00293">
    <property type="entry name" value="NUDIX"/>
    <property type="match status" value="1"/>
</dbReference>
<keyword evidence="9" id="KW-0680">Restriction system</keyword>
<evidence type="ECO:0000256" key="13">
    <source>
        <dbReference type="ARBA" id="ARBA00023204"/>
    </source>
</evidence>
<dbReference type="GO" id="GO:0035539">
    <property type="term" value="F:8-oxo-7,8-dihydrodeoxyguanosine triphosphate pyrophosphatase activity"/>
    <property type="evidence" value="ECO:0007669"/>
    <property type="project" value="UniProtKB-EC"/>
</dbReference>
<keyword evidence="11 15" id="KW-0378">Hydrolase</keyword>
<accession>A0A1H8HAB8</accession>
<evidence type="ECO:0000256" key="11">
    <source>
        <dbReference type="ARBA" id="ARBA00022801"/>
    </source>
</evidence>
<dbReference type="InterPro" id="IPR020084">
    <property type="entry name" value="NUDIX_hydrolase_CS"/>
</dbReference>
<keyword evidence="4" id="KW-0515">Mutator protein</keyword>
<dbReference type="GO" id="GO:0044715">
    <property type="term" value="F:8-oxo-dGDP phosphatase activity"/>
    <property type="evidence" value="ECO:0007669"/>
    <property type="project" value="TreeGrafter"/>
</dbReference>
<evidence type="ECO:0000256" key="10">
    <source>
        <dbReference type="ARBA" id="ARBA00022763"/>
    </source>
</evidence>
<keyword evidence="12" id="KW-0460">Magnesium</keyword>
<keyword evidence="13" id="KW-0234">DNA repair</keyword>
<dbReference type="InterPro" id="IPR015797">
    <property type="entry name" value="NUDIX_hydrolase-like_dom_sf"/>
</dbReference>
<dbReference type="STRING" id="215200.SAMN05216454_10557"/>
<dbReference type="GO" id="GO:0009307">
    <property type="term" value="P:DNA restriction-modification system"/>
    <property type="evidence" value="ECO:0007669"/>
    <property type="project" value="UniProtKB-KW"/>
</dbReference>
<evidence type="ECO:0000313" key="19">
    <source>
        <dbReference type="Proteomes" id="UP000199512"/>
    </source>
</evidence>
<evidence type="ECO:0000256" key="8">
    <source>
        <dbReference type="ARBA" id="ARBA00022723"/>
    </source>
</evidence>
<dbReference type="InterPro" id="IPR047127">
    <property type="entry name" value="MutT-like"/>
</dbReference>
<dbReference type="InterPro" id="IPR000086">
    <property type="entry name" value="NUDIX_hydrolase_dom"/>
</dbReference>
<dbReference type="SUPFAM" id="SSF53335">
    <property type="entry name" value="S-adenosyl-L-methionine-dependent methyltransferases"/>
    <property type="match status" value="1"/>
</dbReference>
<keyword evidence="7" id="KW-0235">DNA replication</keyword>
<keyword evidence="5" id="KW-0489">Methyltransferase</keyword>